<protein>
    <submittedName>
        <fullName evidence="1">Uncharacterized protein</fullName>
    </submittedName>
</protein>
<evidence type="ECO:0000313" key="2">
    <source>
        <dbReference type="Proteomes" id="UP001157502"/>
    </source>
</evidence>
<dbReference type="Proteomes" id="UP001157502">
    <property type="component" value="Chromosome 4"/>
</dbReference>
<name>A0ACC2HAJ9_DALPE</name>
<sequence>MGAAGLAQIDSGAARSFINWSLIAVLSLPMCRQGSLMAIRALDDRPVATDSITHVTRSLTLTILGCN</sequence>
<accession>A0ACC2HAJ9</accession>
<gene>
    <name evidence="1" type="ORF">DPEC_G00044160</name>
</gene>
<reference evidence="1" key="1">
    <citation type="submission" date="2021-05" db="EMBL/GenBank/DDBJ databases">
        <authorList>
            <person name="Pan Q."/>
            <person name="Jouanno E."/>
            <person name="Zahm M."/>
            <person name="Klopp C."/>
            <person name="Cabau C."/>
            <person name="Louis A."/>
            <person name="Berthelot C."/>
            <person name="Parey E."/>
            <person name="Roest Crollius H."/>
            <person name="Montfort J."/>
            <person name="Robinson-Rechavi M."/>
            <person name="Bouchez O."/>
            <person name="Lampietro C."/>
            <person name="Lopez Roques C."/>
            <person name="Donnadieu C."/>
            <person name="Postlethwait J."/>
            <person name="Bobe J."/>
            <person name="Dillon D."/>
            <person name="Chandos A."/>
            <person name="von Hippel F."/>
            <person name="Guiguen Y."/>
        </authorList>
    </citation>
    <scope>NUCLEOTIDE SEQUENCE</scope>
    <source>
        <strain evidence="1">YG-Jan2019</strain>
    </source>
</reference>
<keyword evidence="2" id="KW-1185">Reference proteome</keyword>
<evidence type="ECO:0000313" key="1">
    <source>
        <dbReference type="EMBL" id="KAJ8012563.1"/>
    </source>
</evidence>
<organism evidence="1 2">
    <name type="scientific">Dallia pectoralis</name>
    <name type="common">Alaska blackfish</name>
    <dbReference type="NCBI Taxonomy" id="75939"/>
    <lineage>
        <taxon>Eukaryota</taxon>
        <taxon>Metazoa</taxon>
        <taxon>Chordata</taxon>
        <taxon>Craniata</taxon>
        <taxon>Vertebrata</taxon>
        <taxon>Euteleostomi</taxon>
        <taxon>Actinopterygii</taxon>
        <taxon>Neopterygii</taxon>
        <taxon>Teleostei</taxon>
        <taxon>Protacanthopterygii</taxon>
        <taxon>Esociformes</taxon>
        <taxon>Umbridae</taxon>
        <taxon>Dallia</taxon>
    </lineage>
</organism>
<proteinExistence type="predicted"/>
<dbReference type="EMBL" id="CM055731">
    <property type="protein sequence ID" value="KAJ8012563.1"/>
    <property type="molecule type" value="Genomic_DNA"/>
</dbReference>
<comment type="caution">
    <text evidence="1">The sequence shown here is derived from an EMBL/GenBank/DDBJ whole genome shotgun (WGS) entry which is preliminary data.</text>
</comment>